<dbReference type="EMBL" id="CCJV01000076">
    <property type="protein sequence ID" value="CDT21702.1"/>
    <property type="molecule type" value="Genomic_DNA"/>
</dbReference>
<name>A0A822MS99_9VIBR</name>
<feature type="compositionally biased region" description="Polar residues" evidence="1">
    <location>
        <begin position="47"/>
        <end position="59"/>
    </location>
</feature>
<dbReference type="AlphaFoldDB" id="A0A822MS99"/>
<dbReference type="RefSeq" id="WP_132941250.1">
    <property type="nucleotide sequence ID" value="NZ_CAWQCV010000045.1"/>
</dbReference>
<comment type="caution">
    <text evidence="2">The sequence shown here is derived from an EMBL/GenBank/DDBJ whole genome shotgun (WGS) entry which is preliminary data.</text>
</comment>
<proteinExistence type="predicted"/>
<evidence type="ECO:0000313" key="2">
    <source>
        <dbReference type="EMBL" id="CDT21702.1"/>
    </source>
</evidence>
<organism evidence="2 3">
    <name type="scientific">Vibrio crassostreae</name>
    <dbReference type="NCBI Taxonomy" id="246167"/>
    <lineage>
        <taxon>Bacteria</taxon>
        <taxon>Pseudomonadati</taxon>
        <taxon>Pseudomonadota</taxon>
        <taxon>Gammaproteobacteria</taxon>
        <taxon>Vibrionales</taxon>
        <taxon>Vibrionaceae</taxon>
        <taxon>Vibrio</taxon>
    </lineage>
</organism>
<evidence type="ECO:0000313" key="3">
    <source>
        <dbReference type="Proteomes" id="UP000049495"/>
    </source>
</evidence>
<sequence length="59" mass="6223">MRNVLASLCLRAEFASDLSIDLCNNAALVGADIREAAPLKDVEESKPTTSKVSVPGSTF</sequence>
<evidence type="ECO:0000256" key="1">
    <source>
        <dbReference type="SAM" id="MobiDB-lite"/>
    </source>
</evidence>
<dbReference type="Proteomes" id="UP000049495">
    <property type="component" value="Unassembled WGS sequence"/>
</dbReference>
<reference evidence="3" key="1">
    <citation type="submission" date="2014-06" db="EMBL/GenBank/DDBJ databases">
        <authorList>
            <person name="Le Roux Frederique"/>
        </authorList>
    </citation>
    <scope>NUCLEOTIDE SEQUENCE [LARGE SCALE GENOMIC DNA]</scope>
    <source>
        <strain evidence="3">J5-5</strain>
    </source>
</reference>
<feature type="region of interest" description="Disordered" evidence="1">
    <location>
        <begin position="39"/>
        <end position="59"/>
    </location>
</feature>
<gene>
    <name evidence="2" type="ORF">VCR5J5_180080</name>
</gene>
<protein>
    <submittedName>
        <fullName evidence="2">Uncharacterized protein</fullName>
    </submittedName>
</protein>
<accession>A0A822MS99</accession>